<reference evidence="2 3" key="1">
    <citation type="submission" date="2006-03" db="EMBL/GenBank/DDBJ databases">
        <authorList>
            <person name="Bartlett D.H."/>
            <person name="Valle G."/>
            <person name="Lauro F.M."/>
            <person name="Vezzi A."/>
            <person name="Simonato F."/>
            <person name="Eloe E."/>
            <person name="Vitulo N."/>
            <person name="Stratton T.K."/>
            <person name="D'angelo M."/>
            <person name="Ferriera S."/>
            <person name="Johnson J."/>
            <person name="Kravitz S."/>
            <person name="Beeson K."/>
            <person name="Sutton G."/>
            <person name="Rogers Y."/>
            <person name="Friedman R."/>
            <person name="Frazier M."/>
            <person name="Venter J.C."/>
        </authorList>
    </citation>
    <scope>NUCLEOTIDE SEQUENCE [LARGE SCALE GENOMIC DNA]</scope>
    <source>
        <strain evidence="2 3">3TCK</strain>
    </source>
</reference>
<dbReference type="InterPro" id="IPR050177">
    <property type="entry name" value="Lipid_A_modif_metabolic_enz"/>
</dbReference>
<dbReference type="OrthoDB" id="9801056at2"/>
<dbReference type="RefSeq" id="WP_006232889.1">
    <property type="nucleotide sequence ID" value="NZ_CH724136.1"/>
</dbReference>
<feature type="domain" description="NAD-dependent epimerase/dehydratase" evidence="1">
    <location>
        <begin position="3"/>
        <end position="220"/>
    </location>
</feature>
<gene>
    <name evidence="2" type="ORF">P3TCK_26617</name>
</gene>
<evidence type="ECO:0000313" key="3">
    <source>
        <dbReference type="Proteomes" id="UP000003789"/>
    </source>
</evidence>
<proteinExistence type="predicted"/>
<dbReference type="PANTHER" id="PTHR43245:SF58">
    <property type="entry name" value="BLL5923 PROTEIN"/>
    <property type="match status" value="1"/>
</dbReference>
<dbReference type="AlphaFoldDB" id="Q1Z898"/>
<protein>
    <submittedName>
        <fullName evidence="2">UDP-N-acetyl-D-quinovosamine 4-epimerase</fullName>
    </submittedName>
</protein>
<dbReference type="Proteomes" id="UP000003789">
    <property type="component" value="Unassembled WGS sequence"/>
</dbReference>
<dbReference type="InterPro" id="IPR036291">
    <property type="entry name" value="NAD(P)-bd_dom_sf"/>
</dbReference>
<dbReference type="PANTHER" id="PTHR43245">
    <property type="entry name" value="BIFUNCTIONAL POLYMYXIN RESISTANCE PROTEIN ARNA"/>
    <property type="match status" value="1"/>
</dbReference>
<organism evidence="2 3">
    <name type="scientific">Photobacterium profundum 3TCK</name>
    <dbReference type="NCBI Taxonomy" id="314280"/>
    <lineage>
        <taxon>Bacteria</taxon>
        <taxon>Pseudomonadati</taxon>
        <taxon>Pseudomonadota</taxon>
        <taxon>Gammaproteobacteria</taxon>
        <taxon>Vibrionales</taxon>
        <taxon>Vibrionaceae</taxon>
        <taxon>Photobacterium</taxon>
    </lineage>
</organism>
<dbReference type="SUPFAM" id="SSF51735">
    <property type="entry name" value="NAD(P)-binding Rossmann-fold domains"/>
    <property type="match status" value="1"/>
</dbReference>
<dbReference type="EMBL" id="AAPH01000003">
    <property type="protein sequence ID" value="EAS44615.1"/>
    <property type="molecule type" value="Genomic_DNA"/>
</dbReference>
<comment type="caution">
    <text evidence="2">The sequence shown here is derived from an EMBL/GenBank/DDBJ whole genome shotgun (WGS) entry which is preliminary data.</text>
</comment>
<dbReference type="Gene3D" id="3.40.50.720">
    <property type="entry name" value="NAD(P)-binding Rossmann-like Domain"/>
    <property type="match status" value="1"/>
</dbReference>
<sequence length="306" mass="32832">MTILLTGATGFIGKAIYETNENGFRCVVRNASQYTLNDVFKVDGIHSTTNWNAAFQGGVDSVIHLAGLAHNASYTDEEFFDVNTEGTIHLASEAAKAGVKRFVFVSSIGVNGANTFGNAFDENETPKPHNSYAESKLRAEQGLQKIAKETGLEVVIIRPTLVYGANAPGNVGSLTKLIKKVPFLPFGLCKNKRSFVSVTNLASFIYTCVIHPKAAGETFLISDGESISTKAFTSAIAKGLGTSLVQLPVPITLMKLAAKVLGKSHQANQLIGDLEVDPSKASRLLGWTPPETMAQAMDKLNKQRLL</sequence>
<name>Q1Z898_9GAMM</name>
<dbReference type="Pfam" id="PF01370">
    <property type="entry name" value="Epimerase"/>
    <property type="match status" value="1"/>
</dbReference>
<evidence type="ECO:0000313" key="2">
    <source>
        <dbReference type="EMBL" id="EAS44615.1"/>
    </source>
</evidence>
<dbReference type="InterPro" id="IPR001509">
    <property type="entry name" value="Epimerase_deHydtase"/>
</dbReference>
<dbReference type="HOGENOM" id="CLU_007383_6_1_6"/>
<evidence type="ECO:0000259" key="1">
    <source>
        <dbReference type="Pfam" id="PF01370"/>
    </source>
</evidence>
<accession>Q1Z898</accession>